<dbReference type="OrthoDB" id="5212at2759"/>
<keyword evidence="3" id="KW-1185">Reference proteome</keyword>
<reference evidence="2 3" key="1">
    <citation type="submission" date="2018-04" db="EMBL/GenBank/DDBJ databases">
        <title>The genome of golden apple snail Pomacea canaliculata provides insight into stress tolerance and invasive adaptation.</title>
        <authorList>
            <person name="Liu C."/>
            <person name="Liu B."/>
            <person name="Ren Y."/>
            <person name="Zhang Y."/>
            <person name="Wang H."/>
            <person name="Li S."/>
            <person name="Jiang F."/>
            <person name="Yin L."/>
            <person name="Zhang G."/>
            <person name="Qian W."/>
            <person name="Fan W."/>
        </authorList>
    </citation>
    <scope>NUCLEOTIDE SEQUENCE [LARGE SCALE GENOMIC DNA]</scope>
    <source>
        <strain evidence="2">SZHN2017</strain>
        <tissue evidence="2">Muscle</tissue>
    </source>
</reference>
<dbReference type="InterPro" id="IPR050387">
    <property type="entry name" value="Hedgehog_Signaling"/>
</dbReference>
<dbReference type="STRING" id="400727.A0A2T7PV71"/>
<dbReference type="CDD" id="cd00081">
    <property type="entry name" value="Hint"/>
    <property type="match status" value="1"/>
</dbReference>
<dbReference type="PANTHER" id="PTHR11889">
    <property type="entry name" value="HEDGEHOG"/>
    <property type="match status" value="1"/>
</dbReference>
<dbReference type="InterPro" id="IPR036844">
    <property type="entry name" value="Hint_dom_sf"/>
</dbReference>
<dbReference type="EMBL" id="PZQS01000002">
    <property type="protein sequence ID" value="PVD37319.1"/>
    <property type="molecule type" value="Genomic_DNA"/>
</dbReference>
<dbReference type="Pfam" id="PF01079">
    <property type="entry name" value="Hint"/>
    <property type="match status" value="1"/>
</dbReference>
<gene>
    <name evidence="2" type="ORF">C0Q70_04318</name>
</gene>
<dbReference type="GO" id="GO:0001708">
    <property type="term" value="P:cell fate specification"/>
    <property type="evidence" value="ECO:0007669"/>
    <property type="project" value="TreeGrafter"/>
</dbReference>
<dbReference type="GO" id="GO:0005615">
    <property type="term" value="C:extracellular space"/>
    <property type="evidence" value="ECO:0007669"/>
    <property type="project" value="TreeGrafter"/>
</dbReference>
<dbReference type="Gene3D" id="2.170.16.10">
    <property type="entry name" value="Hedgehog/Intein (Hint) domain"/>
    <property type="match status" value="1"/>
</dbReference>
<dbReference type="InterPro" id="IPR001767">
    <property type="entry name" value="Hedgehog_Hint"/>
</dbReference>
<feature type="domain" description="Hint" evidence="1">
    <location>
        <begin position="99"/>
        <end position="143"/>
    </location>
</feature>
<accession>A0A2T7PV71</accession>
<organism evidence="2 3">
    <name type="scientific">Pomacea canaliculata</name>
    <name type="common">Golden apple snail</name>
    <dbReference type="NCBI Taxonomy" id="400727"/>
    <lineage>
        <taxon>Eukaryota</taxon>
        <taxon>Metazoa</taxon>
        <taxon>Spiralia</taxon>
        <taxon>Lophotrochozoa</taxon>
        <taxon>Mollusca</taxon>
        <taxon>Gastropoda</taxon>
        <taxon>Caenogastropoda</taxon>
        <taxon>Architaenioglossa</taxon>
        <taxon>Ampullarioidea</taxon>
        <taxon>Ampullariidae</taxon>
        <taxon>Pomacea</taxon>
    </lineage>
</organism>
<dbReference type="GO" id="GO:0016540">
    <property type="term" value="P:protein autoprocessing"/>
    <property type="evidence" value="ECO:0007669"/>
    <property type="project" value="InterPro"/>
</dbReference>
<name>A0A2T7PV71_POMCA</name>
<dbReference type="GO" id="GO:0005113">
    <property type="term" value="F:patched binding"/>
    <property type="evidence" value="ECO:0007669"/>
    <property type="project" value="TreeGrafter"/>
</dbReference>
<comment type="caution">
    <text evidence="2">The sequence shown here is derived from an EMBL/GenBank/DDBJ whole genome shotgun (WGS) entry which is preliminary data.</text>
</comment>
<evidence type="ECO:0000259" key="1">
    <source>
        <dbReference type="SMART" id="SM00305"/>
    </source>
</evidence>
<dbReference type="AlphaFoldDB" id="A0A2T7PV71"/>
<dbReference type="InterPro" id="IPR003586">
    <property type="entry name" value="Hint_dom_C"/>
</dbReference>
<evidence type="ECO:0000313" key="2">
    <source>
        <dbReference type="EMBL" id="PVD37319.1"/>
    </source>
</evidence>
<protein>
    <recommendedName>
        <fullName evidence="1">Hint domain-containing protein</fullName>
    </recommendedName>
</protein>
<dbReference type="GO" id="GO:0010468">
    <property type="term" value="P:regulation of gene expression"/>
    <property type="evidence" value="ECO:0007669"/>
    <property type="project" value="TreeGrafter"/>
</dbReference>
<sequence length="204" mass="21732">MSDLTVGERVLGAGHFYTLTTDYGPAITLTSRHLLYVAEGNATYGPRHDAVAGSDVRFSDVVEFSRYKTLFAEDVRVGHVVLVARDHGRVAPHSGAVAGGGLHAARVLHVRTGVRRGVYAPLTSSGRIVVDGVVASCYAVVSNQELAHAAFAPMRGWHALATRLPWLTTLVSTAGGTLPQQGIHPYAQLLYRVASVCLSVLHVP</sequence>
<dbReference type="SMART" id="SM00305">
    <property type="entry name" value="HintC"/>
    <property type="match status" value="1"/>
</dbReference>
<dbReference type="GO" id="GO:0005509">
    <property type="term" value="F:calcium ion binding"/>
    <property type="evidence" value="ECO:0007669"/>
    <property type="project" value="TreeGrafter"/>
</dbReference>
<dbReference type="Proteomes" id="UP000245119">
    <property type="component" value="Linkage Group LG2"/>
</dbReference>
<dbReference type="SUPFAM" id="SSF51294">
    <property type="entry name" value="Hedgehog/intein (Hint) domain"/>
    <property type="match status" value="1"/>
</dbReference>
<proteinExistence type="predicted"/>
<dbReference type="PANTHER" id="PTHR11889:SF31">
    <property type="entry name" value="PROTEIN HEDGEHOG"/>
    <property type="match status" value="1"/>
</dbReference>
<evidence type="ECO:0000313" key="3">
    <source>
        <dbReference type="Proteomes" id="UP000245119"/>
    </source>
</evidence>
<dbReference type="GO" id="GO:0007224">
    <property type="term" value="P:smoothened signaling pathway"/>
    <property type="evidence" value="ECO:0007669"/>
    <property type="project" value="TreeGrafter"/>
</dbReference>